<dbReference type="SUPFAM" id="SSF51126">
    <property type="entry name" value="Pectin lyase-like"/>
    <property type="match status" value="1"/>
</dbReference>
<name>A0ABX1L376_9LACO</name>
<dbReference type="InterPro" id="IPR003961">
    <property type="entry name" value="FN3_dom"/>
</dbReference>
<proteinExistence type="inferred from homology"/>
<dbReference type="InterPro" id="IPR000743">
    <property type="entry name" value="Glyco_hydro_28"/>
</dbReference>
<dbReference type="CDD" id="cd00063">
    <property type="entry name" value="FN3"/>
    <property type="match status" value="1"/>
</dbReference>
<evidence type="ECO:0000313" key="7">
    <source>
        <dbReference type="Proteomes" id="UP000707477"/>
    </source>
</evidence>
<dbReference type="RefSeq" id="WP_168848756.1">
    <property type="nucleotide sequence ID" value="NZ_JAAVSD010000002.1"/>
</dbReference>
<dbReference type="PROSITE" id="PS00502">
    <property type="entry name" value="POLYGALACTURONASE"/>
    <property type="match status" value="1"/>
</dbReference>
<dbReference type="Proteomes" id="UP000707477">
    <property type="component" value="Unassembled WGS sequence"/>
</dbReference>
<protein>
    <submittedName>
        <fullName evidence="6">Glycoside hydrolase family 28 protein</fullName>
    </submittedName>
</protein>
<dbReference type="EMBL" id="JAAVSD010000002">
    <property type="protein sequence ID" value="NLR28769.1"/>
    <property type="molecule type" value="Genomic_DNA"/>
</dbReference>
<gene>
    <name evidence="6" type="ORF">HEQ44_01035</name>
</gene>
<comment type="caution">
    <text evidence="6">The sequence shown here is derived from an EMBL/GenBank/DDBJ whole genome shotgun (WGS) entry which is preliminary data.</text>
</comment>
<evidence type="ECO:0000256" key="1">
    <source>
        <dbReference type="ARBA" id="ARBA00008834"/>
    </source>
</evidence>
<dbReference type="InterPro" id="IPR051801">
    <property type="entry name" value="GH28_Enzymes"/>
</dbReference>
<keyword evidence="2 4" id="KW-0378">Hydrolase</keyword>
<dbReference type="PANTHER" id="PTHR31339">
    <property type="entry name" value="PECTIN LYASE-RELATED"/>
    <property type="match status" value="1"/>
</dbReference>
<evidence type="ECO:0000256" key="3">
    <source>
        <dbReference type="ARBA" id="ARBA00023295"/>
    </source>
</evidence>
<evidence type="ECO:0000259" key="5">
    <source>
        <dbReference type="Pfam" id="PF00041"/>
    </source>
</evidence>
<accession>A0ABX1L376</accession>
<dbReference type="Gene3D" id="2.160.20.10">
    <property type="entry name" value="Single-stranded right-handed beta-helix, Pectin lyase-like"/>
    <property type="match status" value="1"/>
</dbReference>
<organism evidence="6 7">
    <name type="scientific">Levilactobacillus tujiorum</name>
    <dbReference type="NCBI Taxonomy" id="2912243"/>
    <lineage>
        <taxon>Bacteria</taxon>
        <taxon>Bacillati</taxon>
        <taxon>Bacillota</taxon>
        <taxon>Bacilli</taxon>
        <taxon>Lactobacillales</taxon>
        <taxon>Lactobacillaceae</taxon>
        <taxon>Levilactobacillus</taxon>
    </lineage>
</organism>
<dbReference type="Pfam" id="PF00295">
    <property type="entry name" value="Glyco_hydro_28"/>
    <property type="match status" value="1"/>
</dbReference>
<dbReference type="SUPFAM" id="SSF49265">
    <property type="entry name" value="Fibronectin type III"/>
    <property type="match status" value="1"/>
</dbReference>
<dbReference type="InterPro" id="IPR036116">
    <property type="entry name" value="FN3_sf"/>
</dbReference>
<evidence type="ECO:0000313" key="6">
    <source>
        <dbReference type="EMBL" id="NLR28769.1"/>
    </source>
</evidence>
<evidence type="ECO:0000256" key="2">
    <source>
        <dbReference type="ARBA" id="ARBA00022801"/>
    </source>
</evidence>
<reference evidence="6 7" key="1">
    <citation type="submission" date="2020-03" db="EMBL/GenBank/DDBJ databases">
        <authorList>
            <person name="Zhang Z."/>
            <person name="Guo Z."/>
            <person name="Hou Q."/>
            <person name="Shen X."/>
        </authorList>
    </citation>
    <scope>NUCLEOTIDE SEQUENCE [LARGE SCALE GENOMIC DNA]</scope>
    <source>
        <strain evidence="6 7">HBUAS51329</strain>
    </source>
</reference>
<sequence length="546" mass="61095">MELRQNTLIGFRLAPATLTDTSLVLVWHRPVSQNIVDKYQMLQNDQVIEILPASHTYCTVTGLSPSLEYNFSLVVSFVNSDEIVREEITVQTKHAKRKMINIAQPAYHVDTSGDQLSTRQVQTAIDDCPKDGIVWVPEWATIKIGAIDLKSDMTLQVDGILVGSEDPKDYQFDLDNSSEYTKYQGKINEDGLILTRYEGWEMYCYRSMINIGYLNPLSRESRVCRNVTILGKGKIVGAGNVVGEKMKAAYANASRYPKYVSDNIPGRRVRGRLVNVIQATNIHFSGVTFEKSPSWTIHLVYSDTITIHGINIDSQGIDNGDGIDPDSCQNVLMFDINFDTGDDCIAIKSGKNPEGNRINIPSKNIEIFDLNMLGGHGLAIGSEQSGGIEDIEVHDCLIQNTDHGIELKANRERGGYIRHVHISHCKIDSFFAREVQYNMDGLSASNPPIIKDLSLLDCEITGARRSTDVMGHPIDSKNKAIEIIGFRGDSDDYYIEQVSLKNVVVKRSIDQIYLNCCKRVLFQNVSVPNKSINLRLGHEIEDLKFT</sequence>
<dbReference type="InterPro" id="IPR012334">
    <property type="entry name" value="Pectin_lyas_fold"/>
</dbReference>
<comment type="similarity">
    <text evidence="1 4">Belongs to the glycosyl hydrolase 28 family.</text>
</comment>
<dbReference type="InterPro" id="IPR013783">
    <property type="entry name" value="Ig-like_fold"/>
</dbReference>
<dbReference type="PANTHER" id="PTHR31339:SF9">
    <property type="entry name" value="PLASMIN AND FIBRONECTIN-BINDING PROTEIN A"/>
    <property type="match status" value="1"/>
</dbReference>
<dbReference type="Pfam" id="PF00041">
    <property type="entry name" value="fn3"/>
    <property type="match status" value="1"/>
</dbReference>
<keyword evidence="7" id="KW-1185">Reference proteome</keyword>
<dbReference type="InterPro" id="IPR011050">
    <property type="entry name" value="Pectin_lyase_fold/virulence"/>
</dbReference>
<evidence type="ECO:0000256" key="4">
    <source>
        <dbReference type="RuleBase" id="RU361169"/>
    </source>
</evidence>
<dbReference type="Gene3D" id="2.60.40.10">
    <property type="entry name" value="Immunoglobulins"/>
    <property type="match status" value="1"/>
</dbReference>
<feature type="domain" description="Fibronectin type-III" evidence="5">
    <location>
        <begin position="17"/>
        <end position="79"/>
    </location>
</feature>
<dbReference type="GO" id="GO:0016787">
    <property type="term" value="F:hydrolase activity"/>
    <property type="evidence" value="ECO:0007669"/>
    <property type="project" value="UniProtKB-KW"/>
</dbReference>
<keyword evidence="3 4" id="KW-0326">Glycosidase</keyword>